<dbReference type="AlphaFoldDB" id="A0A1Y1QEL8"/>
<organism evidence="1 2">
    <name type="scientific">Thiothrix lacustris</name>
    <dbReference type="NCBI Taxonomy" id="525917"/>
    <lineage>
        <taxon>Bacteria</taxon>
        <taxon>Pseudomonadati</taxon>
        <taxon>Pseudomonadota</taxon>
        <taxon>Gammaproteobacteria</taxon>
        <taxon>Thiotrichales</taxon>
        <taxon>Thiotrichaceae</taxon>
        <taxon>Thiothrix</taxon>
    </lineage>
</organism>
<dbReference type="EMBL" id="MTEJ01000389">
    <property type="protein sequence ID" value="OQX03658.1"/>
    <property type="molecule type" value="Genomic_DNA"/>
</dbReference>
<evidence type="ECO:0000313" key="2">
    <source>
        <dbReference type="Proteomes" id="UP000192491"/>
    </source>
</evidence>
<sequence length="524" mass="57263">MAIPQNVLTMAKLEKPVYQWPAPDPLTEQTTATPYPLDALPGIIGGAVREVVAIVKCPAALAANSALSVLATACQGVANIKPNPRLKKPSPLSLIMVTIGDPNERKSAADDFFSEEIGEWCDTKTQDLEPDTKAYKAEFASWNAQKRGLEKAIESAASKGDPASLQKMQEAQEKLVWLEQNEPIKVYVPKMTTKDATPEGIANHLRNKWASLCNLSAEGGAVFGGHGMAKDKAMRNFSRINELWEGGKQEVTRSSDDDSFVITGVRFSMGIAIQPALIREFFETNGSGATGSGFFARWLLSFPETTQGTRFEDVETLLTEAKTPSIEKFRKQLHEILEQQYTNGKGGKFDSLPTLQLSREALEIWVKYLNSVERELSAGGEFEGEGRIAGKNPNNAARLAGLFHLFNGGDVLDPIDGETMRAACKLASWHLYEARRFFGEIALPKDDLEAVKLDAWLIAECKATGSNAVGKTSAMQRVTPASLRKVDKLNKALDTLERANRIRPTKEGKTAIIEVNPALLEGGK</sequence>
<name>A0A1Y1QEL8_9GAMM</name>
<comment type="caution">
    <text evidence="1">The sequence shown here is derived from an EMBL/GenBank/DDBJ whole genome shotgun (WGS) entry which is preliminary data.</text>
</comment>
<reference evidence="1 2" key="1">
    <citation type="submission" date="2017-01" db="EMBL/GenBank/DDBJ databases">
        <title>Novel large sulfur bacteria in the metagenomes of groundwater-fed chemosynthetic microbial mats in the Lake Huron basin.</title>
        <authorList>
            <person name="Sharrar A.M."/>
            <person name="Flood B.E."/>
            <person name="Bailey J.V."/>
            <person name="Jones D.S."/>
            <person name="Biddanda B."/>
            <person name="Ruberg S.A."/>
            <person name="Marcus D.N."/>
            <person name="Dick G.J."/>
        </authorList>
    </citation>
    <scope>NUCLEOTIDE SEQUENCE [LARGE SCALE GENOMIC DNA]</scope>
    <source>
        <strain evidence="1">A8</strain>
    </source>
</reference>
<protein>
    <recommendedName>
        <fullName evidence="3">DUF3987 domain-containing protein</fullName>
    </recommendedName>
</protein>
<dbReference type="Proteomes" id="UP000192491">
    <property type="component" value="Unassembled WGS sequence"/>
</dbReference>
<dbReference type="InterPro" id="IPR025048">
    <property type="entry name" value="DUF3987"/>
</dbReference>
<proteinExistence type="predicted"/>
<evidence type="ECO:0000313" key="1">
    <source>
        <dbReference type="EMBL" id="OQX03658.1"/>
    </source>
</evidence>
<gene>
    <name evidence="1" type="ORF">BWK73_38815</name>
</gene>
<dbReference type="Pfam" id="PF13148">
    <property type="entry name" value="DUF3987"/>
    <property type="match status" value="1"/>
</dbReference>
<evidence type="ECO:0008006" key="3">
    <source>
        <dbReference type="Google" id="ProtNLM"/>
    </source>
</evidence>
<accession>A0A1Y1QEL8</accession>